<dbReference type="SUPFAM" id="SSF52200">
    <property type="entry name" value="Toll/Interleukin receptor TIR domain"/>
    <property type="match status" value="1"/>
</dbReference>
<proteinExistence type="predicted"/>
<dbReference type="InterPro" id="IPR035897">
    <property type="entry name" value="Toll_tir_struct_dom_sf"/>
</dbReference>
<dbReference type="Pfam" id="PF13676">
    <property type="entry name" value="TIR_2"/>
    <property type="match status" value="1"/>
</dbReference>
<dbReference type="Gene3D" id="3.40.50.10140">
    <property type="entry name" value="Toll/interleukin-1 receptor homology (TIR) domain"/>
    <property type="match status" value="1"/>
</dbReference>
<dbReference type="InterPro" id="IPR000157">
    <property type="entry name" value="TIR_dom"/>
</dbReference>
<dbReference type="EMBL" id="JBHLSW010000003">
    <property type="protein sequence ID" value="MFC0633182.1"/>
    <property type="molecule type" value="Genomic_DNA"/>
</dbReference>
<gene>
    <name evidence="3" type="ORF">ACFFGE_04730</name>
</gene>
<feature type="region of interest" description="Disordered" evidence="1">
    <location>
        <begin position="305"/>
        <end position="324"/>
    </location>
</feature>
<reference evidence="3 4" key="1">
    <citation type="submission" date="2024-09" db="EMBL/GenBank/DDBJ databases">
        <authorList>
            <person name="Sun Q."/>
            <person name="Mori K."/>
        </authorList>
    </citation>
    <scope>NUCLEOTIDE SEQUENCE [LARGE SCALE GENOMIC DNA]</scope>
    <source>
        <strain evidence="3 4">NCAIM B.02621</strain>
    </source>
</reference>
<keyword evidence="3" id="KW-0675">Receptor</keyword>
<keyword evidence="4" id="KW-1185">Reference proteome</keyword>
<protein>
    <submittedName>
        <fullName evidence="3">Toll/interleukin-1 receptor domain-containing protein</fullName>
    </submittedName>
</protein>
<evidence type="ECO:0000313" key="3">
    <source>
        <dbReference type="EMBL" id="MFC0633182.1"/>
    </source>
</evidence>
<evidence type="ECO:0000259" key="2">
    <source>
        <dbReference type="Pfam" id="PF13676"/>
    </source>
</evidence>
<evidence type="ECO:0000313" key="4">
    <source>
        <dbReference type="Proteomes" id="UP001589906"/>
    </source>
</evidence>
<comment type="caution">
    <text evidence="3">The sequence shown here is derived from an EMBL/GenBank/DDBJ whole genome shotgun (WGS) entry which is preliminary data.</text>
</comment>
<dbReference type="RefSeq" id="WP_376834795.1">
    <property type="nucleotide sequence ID" value="NZ_JBHLSW010000003.1"/>
</dbReference>
<sequence>MKIFISWSGQRSQTLALALRDWLPLVLHYAEPWLSTSDIKSGDRWGNEIAKGLQDSNFGIICVTKDNLEAPWLLFESGALAKSMEDGRVIPLRLDLDVSEISGPLTQFQSEKADDDGIKRLIFSLNKCAPVPIAEERLVRLFEPMWPDLKGKVEKIPASGSAPKKTRTQGEILEELVASVRSVEMKFRDVMDDDPSGRRRNRRRVPPGMMMELAHRVGRGPGDPLQLLMFAGLLRDDFPWLYELALETYRCVRDGNAEAGRESADRFREALMVLRRSPFLERNYDSAKMLEMMLMETLEMLPFYPEPSPPIRTKNSKAAAEDDE</sequence>
<evidence type="ECO:0000256" key="1">
    <source>
        <dbReference type="SAM" id="MobiDB-lite"/>
    </source>
</evidence>
<name>A0ABV6R0N9_9CAUL</name>
<accession>A0ABV6R0N9</accession>
<organism evidence="3 4">
    <name type="scientific">Brevundimonas balnearis</name>
    <dbReference type="NCBI Taxonomy" id="1572858"/>
    <lineage>
        <taxon>Bacteria</taxon>
        <taxon>Pseudomonadati</taxon>
        <taxon>Pseudomonadota</taxon>
        <taxon>Alphaproteobacteria</taxon>
        <taxon>Caulobacterales</taxon>
        <taxon>Caulobacteraceae</taxon>
        <taxon>Brevundimonas</taxon>
    </lineage>
</organism>
<feature type="domain" description="TIR" evidence="2">
    <location>
        <begin position="3"/>
        <end position="121"/>
    </location>
</feature>
<dbReference type="Proteomes" id="UP001589906">
    <property type="component" value="Unassembled WGS sequence"/>
</dbReference>